<dbReference type="InterPro" id="IPR014553">
    <property type="entry name" value="Aminopept"/>
</dbReference>
<dbReference type="Proteomes" id="UP000611723">
    <property type="component" value="Unassembled WGS sequence"/>
</dbReference>
<dbReference type="RefSeq" id="WP_201429304.1">
    <property type="nucleotide sequence ID" value="NZ_JAEQBW010000001.1"/>
</dbReference>
<protein>
    <submittedName>
        <fullName evidence="1">Aminopeptidase</fullName>
    </submittedName>
</protein>
<dbReference type="Pfam" id="PF10023">
    <property type="entry name" value="Aminopep"/>
    <property type="match status" value="1"/>
</dbReference>
<comment type="caution">
    <text evidence="1">The sequence shown here is derived from an EMBL/GenBank/DDBJ whole genome shotgun (WGS) entry which is preliminary data.</text>
</comment>
<proteinExistence type="predicted"/>
<accession>A0A934WVB9</accession>
<dbReference type="GO" id="GO:0004177">
    <property type="term" value="F:aminopeptidase activity"/>
    <property type="evidence" value="ECO:0007669"/>
    <property type="project" value="UniProtKB-KW"/>
</dbReference>
<dbReference type="EMBL" id="JAEQBW010000001">
    <property type="protein sequence ID" value="MBK6263616.1"/>
    <property type="molecule type" value="Genomic_DNA"/>
</dbReference>
<keyword evidence="1" id="KW-0378">Hydrolase</keyword>
<keyword evidence="1" id="KW-0645">Protease</keyword>
<keyword evidence="1" id="KW-0031">Aminopeptidase</keyword>
<dbReference type="AlphaFoldDB" id="A0A934WVB9"/>
<gene>
    <name evidence="1" type="ORF">JKA74_01110</name>
</gene>
<organism evidence="1 2">
    <name type="scientific">Marivirga aurantiaca</name>
    <dbReference type="NCBI Taxonomy" id="2802615"/>
    <lineage>
        <taxon>Bacteria</taxon>
        <taxon>Pseudomonadati</taxon>
        <taxon>Bacteroidota</taxon>
        <taxon>Cytophagia</taxon>
        <taxon>Cytophagales</taxon>
        <taxon>Marivirgaceae</taxon>
        <taxon>Marivirga</taxon>
    </lineage>
</organism>
<name>A0A934WVB9_9BACT</name>
<evidence type="ECO:0000313" key="2">
    <source>
        <dbReference type="Proteomes" id="UP000611723"/>
    </source>
</evidence>
<reference evidence="1" key="1">
    <citation type="submission" date="2021-01" db="EMBL/GenBank/DDBJ databases">
        <title>Marivirga aurantiaca sp. nov., isolated from intertidal surface sediments.</title>
        <authorList>
            <person name="Zhang M."/>
        </authorList>
    </citation>
    <scope>NUCLEOTIDE SEQUENCE</scope>
    <source>
        <strain evidence="1">S37H4</strain>
    </source>
</reference>
<sequence>MTLVIIAKWDLIAYGLMQAKGQWKVINEAEPLNFYLNDKAVPDSVKYKIHLVNDIKNYAKQYLEMPVEGQYDKMFDQKGKDILWVITASLPYKLESYHWEFPFLGKVEYKGFFDEAKALHLKKELQAKGYDVRMRPVSAWSTLGWLNDPLLSKVLESPEGRLAELIIHELTHDVVYIKDSVDFNENLATFIGRKGAEGFLQHHFPNDSSYLLKYKKRSADKLLLDNFVRDWLPKFRKIYQEIKHVPTVQKEQLKYEIFEKFKNDLKQINFSNPNYATSIVNNNELNNAHLLSYKRYTGTQAVLEIEFEEKHHSDLKTMLNYYKNNFKSL</sequence>
<keyword evidence="2" id="KW-1185">Reference proteome</keyword>
<evidence type="ECO:0000313" key="1">
    <source>
        <dbReference type="EMBL" id="MBK6263616.1"/>
    </source>
</evidence>